<reference evidence="1" key="1">
    <citation type="submission" date="2021-03" db="EMBL/GenBank/DDBJ databases">
        <authorList>
            <person name="Bekaert M."/>
        </authorList>
    </citation>
    <scope>NUCLEOTIDE SEQUENCE</scope>
</reference>
<evidence type="ECO:0000313" key="2">
    <source>
        <dbReference type="Proteomes" id="UP000683360"/>
    </source>
</evidence>
<name>A0A8S3TAY3_MYTED</name>
<dbReference type="Proteomes" id="UP000683360">
    <property type="component" value="Unassembled WGS sequence"/>
</dbReference>
<dbReference type="OrthoDB" id="6048568at2759"/>
<proteinExistence type="predicted"/>
<gene>
    <name evidence="1" type="ORF">MEDL_40759</name>
</gene>
<evidence type="ECO:0000313" key="1">
    <source>
        <dbReference type="EMBL" id="CAG2227772.1"/>
    </source>
</evidence>
<sequence length="160" mass="18674">MSKRKLQRYIEEQPHRPSGIRYKVPILISDSKGYCLRDACKQYNFPIESWCISGARTSALVDLLENRIEKAIQRHHHIVVYFWAGTCDLTHKEGKFIELRHKGNTSIETIEKEYQRAIAIVNKYSSAEIKFLDCPVLSISTWNKRKGHKHPEDFKTRTAS</sequence>
<dbReference type="EMBL" id="CAJPWZ010001973">
    <property type="protein sequence ID" value="CAG2227772.1"/>
    <property type="molecule type" value="Genomic_DNA"/>
</dbReference>
<accession>A0A8S3TAY3</accession>
<organism evidence="1 2">
    <name type="scientific">Mytilus edulis</name>
    <name type="common">Blue mussel</name>
    <dbReference type="NCBI Taxonomy" id="6550"/>
    <lineage>
        <taxon>Eukaryota</taxon>
        <taxon>Metazoa</taxon>
        <taxon>Spiralia</taxon>
        <taxon>Lophotrochozoa</taxon>
        <taxon>Mollusca</taxon>
        <taxon>Bivalvia</taxon>
        <taxon>Autobranchia</taxon>
        <taxon>Pteriomorphia</taxon>
        <taxon>Mytilida</taxon>
        <taxon>Mytiloidea</taxon>
        <taxon>Mytilidae</taxon>
        <taxon>Mytilinae</taxon>
        <taxon>Mytilus</taxon>
    </lineage>
</organism>
<comment type="caution">
    <text evidence="1">The sequence shown here is derived from an EMBL/GenBank/DDBJ whole genome shotgun (WGS) entry which is preliminary data.</text>
</comment>
<keyword evidence="2" id="KW-1185">Reference proteome</keyword>
<protein>
    <submittedName>
        <fullName evidence="1">Uncharacterized protein</fullName>
    </submittedName>
</protein>
<dbReference type="AlphaFoldDB" id="A0A8S3TAY3"/>